<keyword evidence="16" id="KW-1185">Reference proteome</keyword>
<dbReference type="PANTHER" id="PTHR15415">
    <property type="entry name" value="MITOFILIN"/>
    <property type="match status" value="1"/>
</dbReference>
<evidence type="ECO:0000256" key="13">
    <source>
        <dbReference type="RuleBase" id="RU363000"/>
    </source>
</evidence>
<feature type="region of interest" description="Disordered" evidence="14">
    <location>
        <begin position="169"/>
        <end position="279"/>
    </location>
</feature>
<evidence type="ECO:0000256" key="8">
    <source>
        <dbReference type="ARBA" id="ARBA00022989"/>
    </source>
</evidence>
<keyword evidence="9" id="KW-0175">Coiled coil</keyword>
<reference evidence="15 16" key="1">
    <citation type="submission" date="2017-05" db="EMBL/GenBank/DDBJ databases">
        <title>Draft genome sequence of Elsinoe australis.</title>
        <authorList>
            <person name="Cheng Q."/>
        </authorList>
    </citation>
    <scope>NUCLEOTIDE SEQUENCE [LARGE SCALE GENOMIC DNA]</scope>
    <source>
        <strain evidence="15 16">NL1</strain>
    </source>
</reference>
<dbReference type="InterPro" id="IPR019133">
    <property type="entry name" value="MIC60"/>
</dbReference>
<dbReference type="PANTHER" id="PTHR15415:SF7">
    <property type="entry name" value="MICOS COMPLEX SUBUNIT MIC60"/>
    <property type="match status" value="1"/>
</dbReference>
<evidence type="ECO:0000256" key="9">
    <source>
        <dbReference type="ARBA" id="ARBA00023054"/>
    </source>
</evidence>
<proteinExistence type="inferred from homology"/>
<keyword evidence="7" id="KW-0809">Transit peptide</keyword>
<protein>
    <recommendedName>
        <fullName evidence="4 13">MICOS complex subunit MIC60</fullName>
    </recommendedName>
    <alternativeName>
        <fullName evidence="13">Mitofilin</fullName>
    </alternativeName>
</protein>
<dbReference type="Pfam" id="PF09731">
    <property type="entry name" value="Mitofilin"/>
    <property type="match status" value="1"/>
</dbReference>
<evidence type="ECO:0000256" key="2">
    <source>
        <dbReference type="ARBA" id="ARBA00010877"/>
    </source>
</evidence>
<dbReference type="GO" id="GO:0061617">
    <property type="term" value="C:MICOS complex"/>
    <property type="evidence" value="ECO:0007669"/>
    <property type="project" value="TreeGrafter"/>
</dbReference>
<keyword evidence="10 13" id="KW-0496">Mitochondrion</keyword>
<evidence type="ECO:0000256" key="11">
    <source>
        <dbReference type="ARBA" id="ARBA00023136"/>
    </source>
</evidence>
<comment type="subcellular location">
    <subcellularLocation>
        <location evidence="1 13">Mitochondrion inner membrane</location>
        <topology evidence="1 13">Single-pass membrane protein</topology>
    </subcellularLocation>
</comment>
<keyword evidence="5 13" id="KW-0812">Transmembrane</keyword>
<organism evidence="15 16">
    <name type="scientific">Elsinoe australis</name>
    <dbReference type="NCBI Taxonomy" id="40998"/>
    <lineage>
        <taxon>Eukaryota</taxon>
        <taxon>Fungi</taxon>
        <taxon>Dikarya</taxon>
        <taxon>Ascomycota</taxon>
        <taxon>Pezizomycotina</taxon>
        <taxon>Dothideomycetes</taxon>
        <taxon>Dothideomycetidae</taxon>
        <taxon>Myriangiales</taxon>
        <taxon>Elsinoaceae</taxon>
        <taxon>Elsinoe</taxon>
    </lineage>
</organism>
<keyword evidence="8 13" id="KW-1133">Transmembrane helix</keyword>
<feature type="compositionally biased region" description="Basic and acidic residues" evidence="14">
    <location>
        <begin position="202"/>
        <end position="226"/>
    </location>
</feature>
<feature type="transmembrane region" description="Helical" evidence="13">
    <location>
        <begin position="119"/>
        <end position="139"/>
    </location>
</feature>
<dbReference type="STRING" id="40998.A0A2P8A1K5"/>
<feature type="compositionally biased region" description="Low complexity" evidence="14">
    <location>
        <begin position="264"/>
        <end position="279"/>
    </location>
</feature>
<comment type="subunit">
    <text evidence="3 13">Component of the mitochondrial contact site and cristae organizing system (MICOS) complex.</text>
</comment>
<comment type="similarity">
    <text evidence="2 13">Belongs to the MICOS complex subunit Mic60 family.</text>
</comment>
<evidence type="ECO:0000313" key="16">
    <source>
        <dbReference type="Proteomes" id="UP000243723"/>
    </source>
</evidence>
<comment type="function">
    <text evidence="12">Component of the MICOS complex, a large protein complex of the mitochondrial inner membrane that plays crucial roles in the maintenance of crista junctions, inner membrane architecture, and formation of contact sites to the outer membrane. Plays a role in keeping cristae membranes connected to the inner boundary membrane. Also promotes protein import via the mitochondrial intermembrane space assembly (MIA) pathway.</text>
</comment>
<evidence type="ECO:0000256" key="5">
    <source>
        <dbReference type="ARBA" id="ARBA00022692"/>
    </source>
</evidence>
<evidence type="ECO:0000256" key="3">
    <source>
        <dbReference type="ARBA" id="ARBA00011875"/>
    </source>
</evidence>
<comment type="caution">
    <text evidence="15">The sequence shown here is derived from an EMBL/GenBank/DDBJ whole genome shotgun (WGS) entry which is preliminary data.</text>
</comment>
<evidence type="ECO:0000256" key="6">
    <source>
        <dbReference type="ARBA" id="ARBA00022792"/>
    </source>
</evidence>
<keyword evidence="6 13" id="KW-0999">Mitochondrion inner membrane</keyword>
<evidence type="ECO:0000256" key="12">
    <source>
        <dbReference type="ARBA" id="ARBA00025571"/>
    </source>
</evidence>
<feature type="region of interest" description="Disordered" evidence="14">
    <location>
        <begin position="34"/>
        <end position="113"/>
    </location>
</feature>
<dbReference type="GO" id="GO:0042407">
    <property type="term" value="P:cristae formation"/>
    <property type="evidence" value="ECO:0007669"/>
    <property type="project" value="TreeGrafter"/>
</dbReference>
<evidence type="ECO:0000256" key="7">
    <source>
        <dbReference type="ARBA" id="ARBA00022946"/>
    </source>
</evidence>
<feature type="compositionally biased region" description="Basic and acidic residues" evidence="14">
    <location>
        <begin position="235"/>
        <end position="251"/>
    </location>
</feature>
<sequence>MLRAPILRSRLVATRPTAGLVTSQWQLNRPRYFADNKTPDQTVLPGSGSRVASSQTPPPPTLSTPAPSPTAPPQVPPTPPSPEEVQSTSKVAGVPTGPGNASIASSSPPPKKKHRFRRFMTSLLILSILGYGGGVYYSLVSDNFHDFFTEYVPFGEDAVAYFEEREYRKRFPSRPTETKSYPQIRGENKITIGKQSGLSARVAEDPTKSDLAKPGRHTSAVEDNKKPMPAPQIKQKPDGKPESKAQGRADESNSQAPTPPATPAKPAAPASAEPAAPAPKAALVDHVAVPEASEPVVQTTVKMLNDLITVINSDPNASKYQTTITKAKEQLGEIVSSISTLKQQIQHDAEQKITSAHKDFDTAAKELVSRLEREMQDQELRWREEYESEREKISQSYQSKLGAELDSVRKLSEQRVQTALLEQQIALNREFARQVESRVEAERQGRLGKLNELSSSVSELERLTSEWNSVIDTNLQTQHLHVAIDAVQNAIQKYDHPTPFVAELAALKEVGNSNQVVNAAIASIPPVAYQRGLPTPAHLIDRFRRVASEVRKAALLPEDAGVASHAASAVLSRFMFSKKGEGMPEGSDVEAVLTRTENLLEEGDLDGAAREMNSLHGWAGVLSRDWVGECRRVLETKQALEVISTEARLQSLLVE</sequence>
<dbReference type="OrthoDB" id="10261039at2759"/>
<evidence type="ECO:0000256" key="4">
    <source>
        <dbReference type="ARBA" id="ARBA00018116"/>
    </source>
</evidence>
<evidence type="ECO:0000256" key="10">
    <source>
        <dbReference type="ARBA" id="ARBA00023128"/>
    </source>
</evidence>
<keyword evidence="11 13" id="KW-0472">Membrane</keyword>
<evidence type="ECO:0000313" key="15">
    <source>
        <dbReference type="EMBL" id="PSK54347.1"/>
    </source>
</evidence>
<dbReference type="EMBL" id="NHZQ01000083">
    <property type="protein sequence ID" value="PSK54347.1"/>
    <property type="molecule type" value="Genomic_DNA"/>
</dbReference>
<accession>A0A2P8A1K5</accession>
<dbReference type="Proteomes" id="UP000243723">
    <property type="component" value="Unassembled WGS sequence"/>
</dbReference>
<evidence type="ECO:0000256" key="1">
    <source>
        <dbReference type="ARBA" id="ARBA00004434"/>
    </source>
</evidence>
<name>A0A2P8A1K5_9PEZI</name>
<evidence type="ECO:0000256" key="14">
    <source>
        <dbReference type="SAM" id="MobiDB-lite"/>
    </source>
</evidence>
<feature type="compositionally biased region" description="Pro residues" evidence="14">
    <location>
        <begin position="56"/>
        <end position="82"/>
    </location>
</feature>
<gene>
    <name evidence="15" type="ORF">B9Z65_3466</name>
</gene>
<dbReference type="AlphaFoldDB" id="A0A2P8A1K5"/>